<reference evidence="6" key="1">
    <citation type="submission" date="2020-01" db="EMBL/GenBank/DDBJ databases">
        <title>The Celery Genome Sequence Reveals Sequential Paleo-tetraploidization, Resistance Gene Elimination, Karyotype Evolution, and Functional Innovation in Apiales.</title>
        <authorList>
            <person name="Song X."/>
        </authorList>
    </citation>
    <scope>NUCLEOTIDE SEQUENCE</scope>
    <source>
        <tissue evidence="6">Leaf</tissue>
    </source>
</reference>
<keyword evidence="7" id="KW-1185">Reference proteome</keyword>
<dbReference type="GO" id="GO:0016020">
    <property type="term" value="C:membrane"/>
    <property type="evidence" value="ECO:0007669"/>
    <property type="project" value="UniProtKB-SubCell"/>
</dbReference>
<dbReference type="CDD" id="cd16119">
    <property type="entry name" value="UBX_UBXN6"/>
    <property type="match status" value="1"/>
</dbReference>
<dbReference type="PANTHER" id="PTHR47694:SF1">
    <property type="entry name" value="PLANT UBX DOMAIN-CONTAINING PROTEIN 2"/>
    <property type="match status" value="1"/>
</dbReference>
<dbReference type="InterPro" id="IPR018997">
    <property type="entry name" value="PUB_domain"/>
</dbReference>
<dbReference type="CDD" id="cd09212">
    <property type="entry name" value="PUB"/>
    <property type="match status" value="1"/>
</dbReference>
<evidence type="ECO:0000259" key="5">
    <source>
        <dbReference type="PROSITE" id="PS50033"/>
    </source>
</evidence>
<evidence type="ECO:0000256" key="3">
    <source>
        <dbReference type="ARBA" id="ARBA00023136"/>
    </source>
</evidence>
<keyword evidence="2" id="KW-0833">Ubl conjugation pathway</keyword>
<dbReference type="GO" id="GO:0050832">
    <property type="term" value="P:defense response to fungus"/>
    <property type="evidence" value="ECO:0007669"/>
    <property type="project" value="TreeGrafter"/>
</dbReference>
<sequence length="472" mass="52420">MDEVKDKFKGFMKKVNKPFSASNSGKFKGQGHVLGGGSSSNPNPNPTRPVPPNRYDSDHHRGKLVSNVKQVDDDSDSKIKNETDRLSKLELDLKSQPKPKPKDGFDPYESLVTTGKRNKNGYDLDNVFECPVCGGGFTSEEDVSVHIESCLSNVEEVDNVRDEGKVDKESELEMRVGAYVSGKPNEGGVEIVRKLLSNIVKEPENVKFRKIRMGNLKIKEAIADVVGGVELLEFLGFELQEEGGEMWAIMGAPSGDMIAVVKNAIALLTPQSLEDSKSSVSVKVDEPVEIKQVDRQTRVFFSVSENIADKIVLPDSFYKLSAEEIKREADMKRKKIAESQLLVPKSYKEKQVKAARKRYTRAVIRIQFPDGVVLQGVFSPREPTTALYQFVSPALKEPSLEFELLDPVLRRVIPHFPPAGKKIITLEEEDLVPAALIKFRPIETDSIVFTGLSNELLEIMEPLIPDSAVPAI</sequence>
<dbReference type="Pfam" id="PF09409">
    <property type="entry name" value="PUB"/>
    <property type="match status" value="1"/>
</dbReference>
<comment type="subcellular location">
    <subcellularLocation>
        <location evidence="1">Membrane</location>
        <topology evidence="1">Peripheral membrane protein</topology>
    </subcellularLocation>
</comment>
<name>A0A6L5B8D6_APIGR</name>
<dbReference type="Pfam" id="PF00789">
    <property type="entry name" value="UBX"/>
    <property type="match status" value="1"/>
</dbReference>
<dbReference type="AlphaFoldDB" id="A0A6L5B8D6"/>
<accession>A0A6L5B8D6</accession>
<dbReference type="SMART" id="SM00580">
    <property type="entry name" value="PUG"/>
    <property type="match status" value="1"/>
</dbReference>
<proteinExistence type="predicted"/>
<feature type="region of interest" description="Disordered" evidence="4">
    <location>
        <begin position="1"/>
        <end position="108"/>
    </location>
</feature>
<evidence type="ECO:0000256" key="2">
    <source>
        <dbReference type="ARBA" id="ARBA00022786"/>
    </source>
</evidence>
<evidence type="ECO:0000313" key="7">
    <source>
        <dbReference type="Proteomes" id="UP000593563"/>
    </source>
</evidence>
<gene>
    <name evidence="6" type="ORF">AG4045_010030</name>
</gene>
<dbReference type="Proteomes" id="UP000593563">
    <property type="component" value="Unassembled WGS sequence"/>
</dbReference>
<dbReference type="Gene3D" id="3.10.20.90">
    <property type="entry name" value="Phosphatidylinositol 3-kinase Catalytic Subunit, Chain A, domain 1"/>
    <property type="match status" value="1"/>
</dbReference>
<keyword evidence="3" id="KW-0472">Membrane</keyword>
<feature type="domain" description="UBX" evidence="5">
    <location>
        <begin position="357"/>
        <end position="439"/>
    </location>
</feature>
<organism evidence="6 7">
    <name type="scientific">Apium graveolens</name>
    <name type="common">Celery</name>
    <dbReference type="NCBI Taxonomy" id="4045"/>
    <lineage>
        <taxon>Eukaryota</taxon>
        <taxon>Viridiplantae</taxon>
        <taxon>Streptophyta</taxon>
        <taxon>Embryophyta</taxon>
        <taxon>Tracheophyta</taxon>
        <taxon>Spermatophyta</taxon>
        <taxon>Magnoliopsida</taxon>
        <taxon>eudicotyledons</taxon>
        <taxon>Gunneridae</taxon>
        <taxon>Pentapetalae</taxon>
        <taxon>asterids</taxon>
        <taxon>campanulids</taxon>
        <taxon>Apiales</taxon>
        <taxon>Apiaceae</taxon>
        <taxon>Apioideae</taxon>
        <taxon>apioid superclade</taxon>
        <taxon>Apieae</taxon>
        <taxon>Apium</taxon>
    </lineage>
</organism>
<evidence type="ECO:0000256" key="4">
    <source>
        <dbReference type="SAM" id="MobiDB-lite"/>
    </source>
</evidence>
<dbReference type="SUPFAM" id="SSF54236">
    <property type="entry name" value="Ubiquitin-like"/>
    <property type="match status" value="1"/>
</dbReference>
<dbReference type="FunFam" id="3.10.20.90:FF:000185">
    <property type="entry name" value="UBX domain-containing protein 6"/>
    <property type="match status" value="1"/>
</dbReference>
<dbReference type="InterPro" id="IPR029071">
    <property type="entry name" value="Ubiquitin-like_domsf"/>
</dbReference>
<comment type="caution">
    <text evidence="6">The sequence shown here is derived from an EMBL/GenBank/DDBJ whole genome shotgun (WGS) entry which is preliminary data.</text>
</comment>
<protein>
    <recommendedName>
        <fullName evidence="5">UBX domain-containing protein</fullName>
    </recommendedName>
</protein>
<dbReference type="EMBL" id="WRXP01002070">
    <property type="protein sequence ID" value="KAF1001921.1"/>
    <property type="molecule type" value="Genomic_DNA"/>
</dbReference>
<dbReference type="PANTHER" id="PTHR47694">
    <property type="entry name" value="PLANT UBX DOMAIN-CONTAINING PROTEIN 2"/>
    <property type="match status" value="1"/>
</dbReference>
<feature type="compositionally biased region" description="Basic and acidic residues" evidence="4">
    <location>
        <begin position="70"/>
        <end position="105"/>
    </location>
</feature>
<dbReference type="SUPFAM" id="SSF143503">
    <property type="entry name" value="PUG domain-like"/>
    <property type="match status" value="1"/>
</dbReference>
<dbReference type="Gene3D" id="1.20.58.2190">
    <property type="match status" value="1"/>
</dbReference>
<dbReference type="PROSITE" id="PS50033">
    <property type="entry name" value="UBX"/>
    <property type="match status" value="1"/>
</dbReference>
<evidence type="ECO:0000313" key="6">
    <source>
        <dbReference type="EMBL" id="KAF1001921.1"/>
    </source>
</evidence>
<dbReference type="InterPro" id="IPR036339">
    <property type="entry name" value="PUB-like_dom_sf"/>
</dbReference>
<feature type="compositionally biased region" description="Pro residues" evidence="4">
    <location>
        <begin position="43"/>
        <end position="52"/>
    </location>
</feature>
<evidence type="ECO:0000256" key="1">
    <source>
        <dbReference type="ARBA" id="ARBA00004170"/>
    </source>
</evidence>
<dbReference type="InterPro" id="IPR001012">
    <property type="entry name" value="UBX_dom"/>
</dbReference>